<dbReference type="EMBL" id="LT554635">
    <property type="protein sequence ID" value="SAM06765.1"/>
    <property type="molecule type" value="Genomic_DNA"/>
</dbReference>
<dbReference type="GO" id="GO:0015074">
    <property type="term" value="P:DNA integration"/>
    <property type="evidence" value="ECO:0007669"/>
    <property type="project" value="InterPro"/>
</dbReference>
<dbReference type="InterPro" id="IPR012337">
    <property type="entry name" value="RNaseH-like_sf"/>
</dbReference>
<evidence type="ECO:0000259" key="1">
    <source>
        <dbReference type="PROSITE" id="PS50994"/>
    </source>
</evidence>
<feature type="domain" description="Integrase catalytic" evidence="1">
    <location>
        <begin position="29"/>
        <end position="196"/>
    </location>
</feature>
<dbReference type="InterPro" id="IPR001584">
    <property type="entry name" value="Integrase_cat-core"/>
</dbReference>
<evidence type="ECO:0000313" key="3">
    <source>
        <dbReference type="Proteomes" id="UP000078561"/>
    </source>
</evidence>
<organism evidence="2">
    <name type="scientific">Absidia glauca</name>
    <name type="common">Pin mould</name>
    <dbReference type="NCBI Taxonomy" id="4829"/>
    <lineage>
        <taxon>Eukaryota</taxon>
        <taxon>Fungi</taxon>
        <taxon>Fungi incertae sedis</taxon>
        <taxon>Mucoromycota</taxon>
        <taxon>Mucoromycotina</taxon>
        <taxon>Mucoromycetes</taxon>
        <taxon>Mucorales</taxon>
        <taxon>Cunninghamellaceae</taxon>
        <taxon>Absidia</taxon>
    </lineage>
</organism>
<accession>A0A168RFQ3</accession>
<dbReference type="InParanoid" id="A0A168RFQ3"/>
<name>A0A168RFQ3_ABSGL</name>
<dbReference type="InterPro" id="IPR050951">
    <property type="entry name" value="Retrovirus_Pol_polyprotein"/>
</dbReference>
<proteinExistence type="predicted"/>
<evidence type="ECO:0000313" key="2">
    <source>
        <dbReference type="EMBL" id="SAM06765.1"/>
    </source>
</evidence>
<reference evidence="2" key="1">
    <citation type="submission" date="2016-04" db="EMBL/GenBank/DDBJ databases">
        <authorList>
            <person name="Evans L.H."/>
            <person name="Alamgir A."/>
            <person name="Owens N."/>
            <person name="Weber N.D."/>
            <person name="Virtaneva K."/>
            <person name="Barbian K."/>
            <person name="Babar A."/>
            <person name="Rosenke K."/>
        </authorList>
    </citation>
    <scope>NUCLEOTIDE SEQUENCE [LARGE SCALE GENOMIC DNA]</scope>
    <source>
        <strain evidence="2">CBS 101.48</strain>
    </source>
</reference>
<sequence>MQKDVTEHCLACQRIKGNRSHSYHQGSTADEIPFQRVALDYWGSLPTSTRGNKYILVALDTYTRLLEHYPTQSINQHELATAFYDKFILRHGVPNEILSDNGAPFNTLFNTQITKLIGAESLFTPAYHPSANGAVERFMKSAEHDPHIHQQRNNYRQLEPASTHHTVRIQHNVDQLKVNTNQLNQVNPYKIGDLVLVYNQAHTTKNKPHKLAFDWYGPLMVRSLISKSSCNLKYQESCKTLKNVHVSRMKKYHANPSNT</sequence>
<dbReference type="Gene3D" id="3.30.420.10">
    <property type="entry name" value="Ribonuclease H-like superfamily/Ribonuclease H"/>
    <property type="match status" value="1"/>
</dbReference>
<dbReference type="InterPro" id="IPR036397">
    <property type="entry name" value="RNaseH_sf"/>
</dbReference>
<keyword evidence="3" id="KW-1185">Reference proteome</keyword>
<dbReference type="STRING" id="4829.A0A168RFQ3"/>
<dbReference type="PANTHER" id="PTHR37984:SF5">
    <property type="entry name" value="PROTEIN NYNRIN-LIKE"/>
    <property type="match status" value="1"/>
</dbReference>
<dbReference type="SUPFAM" id="SSF53098">
    <property type="entry name" value="Ribonuclease H-like"/>
    <property type="match status" value="1"/>
</dbReference>
<dbReference type="OrthoDB" id="2232181at2759"/>
<dbReference type="PANTHER" id="PTHR37984">
    <property type="entry name" value="PROTEIN CBG26694"/>
    <property type="match status" value="1"/>
</dbReference>
<dbReference type="Proteomes" id="UP000078561">
    <property type="component" value="Unassembled WGS sequence"/>
</dbReference>
<gene>
    <name evidence="2" type="primary">ABSGL_12508.1 scaffold 12955</name>
</gene>
<dbReference type="GO" id="GO:0005634">
    <property type="term" value="C:nucleus"/>
    <property type="evidence" value="ECO:0007669"/>
    <property type="project" value="UniProtKB-ARBA"/>
</dbReference>
<dbReference type="PROSITE" id="PS50994">
    <property type="entry name" value="INTEGRASE"/>
    <property type="match status" value="1"/>
</dbReference>
<protein>
    <recommendedName>
        <fullName evidence="1">Integrase catalytic domain-containing protein</fullName>
    </recommendedName>
</protein>
<dbReference type="AlphaFoldDB" id="A0A168RFQ3"/>
<dbReference type="GO" id="GO:0003676">
    <property type="term" value="F:nucleic acid binding"/>
    <property type="evidence" value="ECO:0007669"/>
    <property type="project" value="InterPro"/>
</dbReference>